<protein>
    <submittedName>
        <fullName evidence="2">Histone-lysine N-methyltransferase SETMAR</fullName>
    </submittedName>
</protein>
<dbReference type="Proteomes" id="UP000887013">
    <property type="component" value="Unassembled WGS sequence"/>
</dbReference>
<name>A0A8X6TMV7_NEPPI</name>
<dbReference type="EMBL" id="BMAW01005503">
    <property type="protein sequence ID" value="GFS94505.1"/>
    <property type="molecule type" value="Genomic_DNA"/>
</dbReference>
<gene>
    <name evidence="2" type="primary">X975_16533</name>
    <name evidence="2" type="ORF">NPIL_291271</name>
    <name evidence="1" type="ORF">NPIL_334591</name>
</gene>
<keyword evidence="3" id="KW-1185">Reference proteome</keyword>
<dbReference type="AlphaFoldDB" id="A0A8X6TMV7"/>
<dbReference type="OrthoDB" id="6572822at2759"/>
<evidence type="ECO:0000313" key="1">
    <source>
        <dbReference type="EMBL" id="GFS94505.1"/>
    </source>
</evidence>
<sequence length="111" mass="12643">MSREAIEKFSNMFENGRTHIDDAERDVRPSTATNSKIVANVYITIDEISNKIDISYGSVHKIIVDYLEPHDDCLLTEEHKGKLVESAFAFLQCYQKEGNEFLRTIVTASET</sequence>
<proteinExistence type="predicted"/>
<accession>A0A8X6TMV7</accession>
<evidence type="ECO:0000313" key="3">
    <source>
        <dbReference type="Proteomes" id="UP000887013"/>
    </source>
</evidence>
<comment type="caution">
    <text evidence="2">The sequence shown here is derived from an EMBL/GenBank/DDBJ whole genome shotgun (WGS) entry which is preliminary data.</text>
</comment>
<evidence type="ECO:0000313" key="2">
    <source>
        <dbReference type="EMBL" id="GFT24972.1"/>
    </source>
</evidence>
<dbReference type="EMBL" id="BMAW01106559">
    <property type="protein sequence ID" value="GFT24972.1"/>
    <property type="molecule type" value="Genomic_DNA"/>
</dbReference>
<reference evidence="2" key="1">
    <citation type="submission" date="2020-08" db="EMBL/GenBank/DDBJ databases">
        <title>Multicomponent nature underlies the extraordinary mechanical properties of spider dragline silk.</title>
        <authorList>
            <person name="Kono N."/>
            <person name="Nakamura H."/>
            <person name="Mori M."/>
            <person name="Yoshida Y."/>
            <person name="Ohtoshi R."/>
            <person name="Malay A.D."/>
            <person name="Moran D.A.P."/>
            <person name="Tomita M."/>
            <person name="Numata K."/>
            <person name="Arakawa K."/>
        </authorList>
    </citation>
    <scope>NUCLEOTIDE SEQUENCE</scope>
</reference>
<organism evidence="2 3">
    <name type="scientific">Nephila pilipes</name>
    <name type="common">Giant wood spider</name>
    <name type="synonym">Nephila maculata</name>
    <dbReference type="NCBI Taxonomy" id="299642"/>
    <lineage>
        <taxon>Eukaryota</taxon>
        <taxon>Metazoa</taxon>
        <taxon>Ecdysozoa</taxon>
        <taxon>Arthropoda</taxon>
        <taxon>Chelicerata</taxon>
        <taxon>Arachnida</taxon>
        <taxon>Araneae</taxon>
        <taxon>Araneomorphae</taxon>
        <taxon>Entelegynae</taxon>
        <taxon>Araneoidea</taxon>
        <taxon>Nephilidae</taxon>
        <taxon>Nephila</taxon>
    </lineage>
</organism>